<proteinExistence type="predicted"/>
<dbReference type="STRING" id="157652.A0A371I7M2"/>
<organism evidence="2 3">
    <name type="scientific">Mucuna pruriens</name>
    <name type="common">Velvet bean</name>
    <name type="synonym">Dolichos pruriens</name>
    <dbReference type="NCBI Taxonomy" id="157652"/>
    <lineage>
        <taxon>Eukaryota</taxon>
        <taxon>Viridiplantae</taxon>
        <taxon>Streptophyta</taxon>
        <taxon>Embryophyta</taxon>
        <taxon>Tracheophyta</taxon>
        <taxon>Spermatophyta</taxon>
        <taxon>Magnoliopsida</taxon>
        <taxon>eudicotyledons</taxon>
        <taxon>Gunneridae</taxon>
        <taxon>Pentapetalae</taxon>
        <taxon>rosids</taxon>
        <taxon>fabids</taxon>
        <taxon>Fabales</taxon>
        <taxon>Fabaceae</taxon>
        <taxon>Papilionoideae</taxon>
        <taxon>50 kb inversion clade</taxon>
        <taxon>NPAAA clade</taxon>
        <taxon>indigoferoid/millettioid clade</taxon>
        <taxon>Phaseoleae</taxon>
        <taxon>Mucuna</taxon>
    </lineage>
</organism>
<dbReference type="AlphaFoldDB" id="A0A371I7M2"/>
<dbReference type="EMBL" id="QJKJ01000724">
    <property type="protein sequence ID" value="RDY11050.1"/>
    <property type="molecule type" value="Genomic_DNA"/>
</dbReference>
<evidence type="ECO:0000256" key="1">
    <source>
        <dbReference type="SAM" id="MobiDB-lite"/>
    </source>
</evidence>
<dbReference type="PANTHER" id="PTHR35046:SF9">
    <property type="entry name" value="RNA-DIRECTED DNA POLYMERASE"/>
    <property type="match status" value="1"/>
</dbReference>
<dbReference type="OrthoDB" id="529980at2759"/>
<evidence type="ECO:0000313" key="3">
    <source>
        <dbReference type="Proteomes" id="UP000257109"/>
    </source>
</evidence>
<comment type="caution">
    <text evidence="2">The sequence shown here is derived from an EMBL/GenBank/DDBJ whole genome shotgun (WGS) entry which is preliminary data.</text>
</comment>
<accession>A0A371I7M2</accession>
<evidence type="ECO:0000313" key="2">
    <source>
        <dbReference type="EMBL" id="RDY11050.1"/>
    </source>
</evidence>
<name>A0A371I7M2_MUCPR</name>
<dbReference type="Gene3D" id="3.30.70.270">
    <property type="match status" value="2"/>
</dbReference>
<dbReference type="Proteomes" id="UP000257109">
    <property type="component" value="Unassembled WGS sequence"/>
</dbReference>
<dbReference type="InterPro" id="IPR043128">
    <property type="entry name" value="Rev_trsase/Diguanyl_cyclase"/>
</dbReference>
<dbReference type="PANTHER" id="PTHR35046">
    <property type="entry name" value="ZINC KNUCKLE (CCHC-TYPE) FAMILY PROTEIN"/>
    <property type="match status" value="1"/>
</dbReference>
<feature type="non-terminal residue" evidence="2">
    <location>
        <position position="1"/>
    </location>
</feature>
<keyword evidence="3" id="KW-1185">Reference proteome</keyword>
<gene>
    <name evidence="2" type="primary">pol</name>
    <name evidence="2" type="ORF">CR513_04334</name>
</gene>
<sequence length="236" mass="26509">MVMREDGNIESESSQEESSSNSEYESSSDYVRDEGDLLMVRKMTSAKGKLCSITIDGGNNVNVAGLRLEMLGSFKEFFPKDILQGLPPIKGIEHHIDFTLGATLPNKAAYRPTLKKVKKFNNKLVTLLRKVKSKKLLKDASLYVNIEKCTFCTNKVIFLGYVVGSQGVRVDEEKVKAIQSWVTSTSMSDMRSFHGMENSYRNFVKGYITIVAPLNEIIKRILGSSRKNPKKRPSKI</sequence>
<feature type="region of interest" description="Disordered" evidence="1">
    <location>
        <begin position="1"/>
        <end position="29"/>
    </location>
</feature>
<dbReference type="InterPro" id="IPR043502">
    <property type="entry name" value="DNA/RNA_pol_sf"/>
</dbReference>
<dbReference type="SUPFAM" id="SSF56672">
    <property type="entry name" value="DNA/RNA polymerases"/>
    <property type="match status" value="1"/>
</dbReference>
<protein>
    <submittedName>
        <fullName evidence="2">Retrovirus-related Pol polyprotein from transposon opus</fullName>
    </submittedName>
</protein>
<reference evidence="2" key="1">
    <citation type="submission" date="2018-05" db="EMBL/GenBank/DDBJ databases">
        <title>Draft genome of Mucuna pruriens seed.</title>
        <authorList>
            <person name="Nnadi N.E."/>
            <person name="Vos R."/>
            <person name="Hasami M.H."/>
            <person name="Devisetty U.K."/>
            <person name="Aguiy J.C."/>
        </authorList>
    </citation>
    <scope>NUCLEOTIDE SEQUENCE [LARGE SCALE GENOMIC DNA]</scope>
    <source>
        <strain evidence="2">JCA_2017</strain>
    </source>
</reference>
<feature type="compositionally biased region" description="Low complexity" evidence="1">
    <location>
        <begin position="10"/>
        <end position="28"/>
    </location>
</feature>